<dbReference type="Proteomes" id="UP000708208">
    <property type="component" value="Unassembled WGS sequence"/>
</dbReference>
<comment type="caution">
    <text evidence="2">The sequence shown here is derived from an EMBL/GenBank/DDBJ whole genome shotgun (WGS) entry which is preliminary data.</text>
</comment>
<sequence>MSFQMAQLDVDNLNLDCGLEKSNLSVYAPYGNSKLATILFTRELARRLGENSNINTYALCPGAVFTRNLEREPFFARLWIKFAFFNGSDGCLNTLHCTLSKSLENQSGKMYRLLDVWDIEDLVSDQQAGELWKKSEELVGITFKKP</sequence>
<dbReference type="OrthoDB" id="7538203at2759"/>
<evidence type="ECO:0000313" key="3">
    <source>
        <dbReference type="Proteomes" id="UP000708208"/>
    </source>
</evidence>
<dbReference type="PANTHER" id="PTHR43157:SF31">
    <property type="entry name" value="PHOSPHATIDYLINOSITOL-GLYCAN BIOSYNTHESIS CLASS F PROTEIN"/>
    <property type="match status" value="1"/>
</dbReference>
<evidence type="ECO:0000256" key="1">
    <source>
        <dbReference type="ARBA" id="ARBA00023002"/>
    </source>
</evidence>
<reference evidence="2" key="1">
    <citation type="submission" date="2021-06" db="EMBL/GenBank/DDBJ databases">
        <authorList>
            <person name="Hodson N. C."/>
            <person name="Mongue J. A."/>
            <person name="Jaron S. K."/>
        </authorList>
    </citation>
    <scope>NUCLEOTIDE SEQUENCE</scope>
</reference>
<gene>
    <name evidence="2" type="ORF">AFUS01_LOCUS43282</name>
</gene>
<accession>A0A8J2LJ50</accession>
<protein>
    <submittedName>
        <fullName evidence="2">Uncharacterized protein</fullName>
    </submittedName>
</protein>
<name>A0A8J2LJ50_9HEXA</name>
<organism evidence="2 3">
    <name type="scientific">Allacma fusca</name>
    <dbReference type="NCBI Taxonomy" id="39272"/>
    <lineage>
        <taxon>Eukaryota</taxon>
        <taxon>Metazoa</taxon>
        <taxon>Ecdysozoa</taxon>
        <taxon>Arthropoda</taxon>
        <taxon>Hexapoda</taxon>
        <taxon>Collembola</taxon>
        <taxon>Symphypleona</taxon>
        <taxon>Sminthuridae</taxon>
        <taxon>Allacma</taxon>
    </lineage>
</organism>
<keyword evidence="3" id="KW-1185">Reference proteome</keyword>
<dbReference type="PANTHER" id="PTHR43157">
    <property type="entry name" value="PHOSPHATIDYLINOSITOL-GLYCAN BIOSYNTHESIS CLASS F PROTEIN-RELATED"/>
    <property type="match status" value="1"/>
</dbReference>
<evidence type="ECO:0000313" key="2">
    <source>
        <dbReference type="EMBL" id="CAG7833689.1"/>
    </source>
</evidence>
<proteinExistence type="predicted"/>
<keyword evidence="1" id="KW-0560">Oxidoreductase</keyword>
<dbReference type="GO" id="GO:0016491">
    <property type="term" value="F:oxidoreductase activity"/>
    <property type="evidence" value="ECO:0007669"/>
    <property type="project" value="UniProtKB-KW"/>
</dbReference>
<dbReference type="AlphaFoldDB" id="A0A8J2LJ50"/>
<dbReference type="EMBL" id="CAJVCH010569979">
    <property type="protein sequence ID" value="CAG7833689.1"/>
    <property type="molecule type" value="Genomic_DNA"/>
</dbReference>